<keyword evidence="2" id="KW-1185">Reference proteome</keyword>
<reference evidence="2" key="1">
    <citation type="journal article" date="2023" name="Nat. Plants">
        <title>Single-cell RNA sequencing provides a high-resolution roadmap for understanding the multicellular compartmentation of specialized metabolism.</title>
        <authorList>
            <person name="Sun S."/>
            <person name="Shen X."/>
            <person name="Li Y."/>
            <person name="Li Y."/>
            <person name="Wang S."/>
            <person name="Li R."/>
            <person name="Zhang H."/>
            <person name="Shen G."/>
            <person name="Guo B."/>
            <person name="Wei J."/>
            <person name="Xu J."/>
            <person name="St-Pierre B."/>
            <person name="Chen S."/>
            <person name="Sun C."/>
        </authorList>
    </citation>
    <scope>NUCLEOTIDE SEQUENCE [LARGE SCALE GENOMIC DNA]</scope>
</reference>
<evidence type="ECO:0000313" key="1">
    <source>
        <dbReference type="EMBL" id="KAI5682164.1"/>
    </source>
</evidence>
<evidence type="ECO:0000313" key="2">
    <source>
        <dbReference type="Proteomes" id="UP001060085"/>
    </source>
</evidence>
<protein>
    <submittedName>
        <fullName evidence="1">Uncharacterized protein</fullName>
    </submittedName>
</protein>
<sequence length="119" mass="13977">MKKEEVAEVEGLEKEKEKEWKSSKNGFSRNVEVMLVRGGQDDNDESDEDDEGNEGQEAMNVDEEKSEEEPEEETFRREMRQKKRQERAKKGQLFWSMSQLMEMIASIDQVKDLEDKKNG</sequence>
<accession>A0ACC0CBA9</accession>
<dbReference type="EMBL" id="CM044701">
    <property type="protein sequence ID" value="KAI5682164.1"/>
    <property type="molecule type" value="Genomic_DNA"/>
</dbReference>
<comment type="caution">
    <text evidence="1">The sequence shown here is derived from an EMBL/GenBank/DDBJ whole genome shotgun (WGS) entry which is preliminary data.</text>
</comment>
<gene>
    <name evidence="1" type="ORF">M9H77_03392</name>
</gene>
<name>A0ACC0CBA9_CATRO</name>
<organism evidence="1 2">
    <name type="scientific">Catharanthus roseus</name>
    <name type="common">Madagascar periwinkle</name>
    <name type="synonym">Vinca rosea</name>
    <dbReference type="NCBI Taxonomy" id="4058"/>
    <lineage>
        <taxon>Eukaryota</taxon>
        <taxon>Viridiplantae</taxon>
        <taxon>Streptophyta</taxon>
        <taxon>Embryophyta</taxon>
        <taxon>Tracheophyta</taxon>
        <taxon>Spermatophyta</taxon>
        <taxon>Magnoliopsida</taxon>
        <taxon>eudicotyledons</taxon>
        <taxon>Gunneridae</taxon>
        <taxon>Pentapetalae</taxon>
        <taxon>asterids</taxon>
        <taxon>lamiids</taxon>
        <taxon>Gentianales</taxon>
        <taxon>Apocynaceae</taxon>
        <taxon>Rauvolfioideae</taxon>
        <taxon>Vinceae</taxon>
        <taxon>Catharanthinae</taxon>
        <taxon>Catharanthus</taxon>
    </lineage>
</organism>
<dbReference type="Proteomes" id="UP001060085">
    <property type="component" value="Linkage Group LG01"/>
</dbReference>
<proteinExistence type="predicted"/>